<reference evidence="7" key="1">
    <citation type="submission" date="2010-08" db="EMBL/GenBank/DDBJ databases">
        <authorList>
            <consortium name="Caenorhabditis japonica Sequencing Consortium"/>
            <person name="Wilson R.K."/>
        </authorList>
    </citation>
    <scope>NUCLEOTIDE SEQUENCE [LARGE SCALE GENOMIC DNA]</scope>
    <source>
        <strain evidence="7">DF5081</strain>
    </source>
</reference>
<keyword evidence="7" id="KW-1185">Reference proteome</keyword>
<proteinExistence type="predicted"/>
<dbReference type="Gene3D" id="3.40.1280.10">
    <property type="match status" value="1"/>
</dbReference>
<dbReference type="InterPro" id="IPR001537">
    <property type="entry name" value="SpoU_MeTrfase"/>
</dbReference>
<dbReference type="InterPro" id="IPR029028">
    <property type="entry name" value="Alpha/beta_knot_MTases"/>
</dbReference>
<keyword evidence="1" id="KW-0489">Methyltransferase</keyword>
<evidence type="ECO:0000256" key="2">
    <source>
        <dbReference type="ARBA" id="ARBA00022679"/>
    </source>
</evidence>
<reference evidence="6" key="2">
    <citation type="submission" date="2022-06" db="UniProtKB">
        <authorList>
            <consortium name="EnsemblMetazoa"/>
        </authorList>
    </citation>
    <scope>IDENTIFICATION</scope>
    <source>
        <strain evidence="6">DF5081</strain>
    </source>
</reference>
<dbReference type="CDD" id="cd18091">
    <property type="entry name" value="SpoU-like_TRM3-like"/>
    <property type="match status" value="1"/>
</dbReference>
<evidence type="ECO:0000259" key="5">
    <source>
        <dbReference type="Pfam" id="PF00588"/>
    </source>
</evidence>
<dbReference type="GO" id="GO:0030488">
    <property type="term" value="P:tRNA methylation"/>
    <property type="evidence" value="ECO:0007669"/>
    <property type="project" value="InterPro"/>
</dbReference>
<evidence type="ECO:0000256" key="1">
    <source>
        <dbReference type="ARBA" id="ARBA00022603"/>
    </source>
</evidence>
<evidence type="ECO:0000256" key="3">
    <source>
        <dbReference type="SAM" id="MobiDB-lite"/>
    </source>
</evidence>
<dbReference type="Pfam" id="PF00588">
    <property type="entry name" value="SpoU_methylase"/>
    <property type="match status" value="1"/>
</dbReference>
<dbReference type="SUPFAM" id="SSF75217">
    <property type="entry name" value="alpha/beta knot"/>
    <property type="match status" value="1"/>
</dbReference>
<evidence type="ECO:0000256" key="4">
    <source>
        <dbReference type="SAM" id="SignalP"/>
    </source>
</evidence>
<organism evidence="6 7">
    <name type="scientific">Caenorhabditis japonica</name>
    <dbReference type="NCBI Taxonomy" id="281687"/>
    <lineage>
        <taxon>Eukaryota</taxon>
        <taxon>Metazoa</taxon>
        <taxon>Ecdysozoa</taxon>
        <taxon>Nematoda</taxon>
        <taxon>Chromadorea</taxon>
        <taxon>Rhabditida</taxon>
        <taxon>Rhabditina</taxon>
        <taxon>Rhabditomorpha</taxon>
        <taxon>Rhabditoidea</taxon>
        <taxon>Rhabditidae</taxon>
        <taxon>Peloderinae</taxon>
        <taxon>Caenorhabditis</taxon>
    </lineage>
</organism>
<keyword evidence="4" id="KW-0732">Signal</keyword>
<dbReference type="EnsemblMetazoa" id="CJA22595a.1">
    <property type="protein sequence ID" value="CJA22595a.1"/>
    <property type="gene ID" value="WBGene00178167"/>
</dbReference>
<evidence type="ECO:0000313" key="7">
    <source>
        <dbReference type="Proteomes" id="UP000005237"/>
    </source>
</evidence>
<keyword evidence="2" id="KW-0808">Transferase</keyword>
<sequence>MAAQRIGSMCSWLNVLMLISRAAVQHTDTCLDKIVVWCTAQNFPVRCTALAAARLMLGSLDKEKRKKWRLVKAIVNFDAEPSGNSRRVIDNLCADFYFAKLHVAKHFDFQTILTEIAKRTGMPPEETIPVKIIQELNYSELKACNEDVEFLEAPSDVYSALSKNASCAPTMENSEDDSVPESGEPQDCSEDVIPSVSSASSFQRKIVKEESSIADDTSLIVVASLVDKPNNLGGICRTSEIFGVDVLVVADILVAQDSNFKALSMSSESWQKIEAVKPANLLPYLQNLRKEGYTVIAAEQTTDSVMMHDFVFPKKKSRRAGYMPIFVKDPKYVRDPKLFDPLKPIRPHSFA</sequence>
<dbReference type="PANTHER" id="PTHR12029">
    <property type="entry name" value="RNA METHYLTRANSFERASE"/>
    <property type="match status" value="1"/>
</dbReference>
<feature type="domain" description="tRNA/rRNA methyltransferase SpoU type" evidence="5">
    <location>
        <begin position="219"/>
        <end position="315"/>
    </location>
</feature>
<dbReference type="InterPro" id="IPR045330">
    <property type="entry name" value="TRM3/TARBP1"/>
</dbReference>
<dbReference type="InterPro" id="IPR044748">
    <property type="entry name" value="Trm3/TARBP1_C"/>
</dbReference>
<name>A0A8R1IAA4_CAEJA</name>
<dbReference type="GO" id="GO:0016423">
    <property type="term" value="F:tRNA (guanine) methyltransferase activity"/>
    <property type="evidence" value="ECO:0007669"/>
    <property type="project" value="InterPro"/>
</dbReference>
<protein>
    <submittedName>
        <fullName evidence="6">SpoU_methylase domain-containing protein</fullName>
    </submittedName>
</protein>
<evidence type="ECO:0000313" key="6">
    <source>
        <dbReference type="EnsemblMetazoa" id="CJA22595a.1"/>
    </source>
</evidence>
<accession>A0A8R1IAA4</accession>
<dbReference type="AlphaFoldDB" id="A0A8R1IAA4"/>
<dbReference type="Proteomes" id="UP000005237">
    <property type="component" value="Unassembled WGS sequence"/>
</dbReference>
<dbReference type="PANTHER" id="PTHR12029:SF11">
    <property type="entry name" value="METHYLTRANSFERASE TARBP1-RELATED"/>
    <property type="match status" value="1"/>
</dbReference>
<feature type="region of interest" description="Disordered" evidence="3">
    <location>
        <begin position="168"/>
        <end position="191"/>
    </location>
</feature>
<dbReference type="GO" id="GO:0003723">
    <property type="term" value="F:RNA binding"/>
    <property type="evidence" value="ECO:0007669"/>
    <property type="project" value="InterPro"/>
</dbReference>
<dbReference type="InterPro" id="IPR029026">
    <property type="entry name" value="tRNA_m1G_MTases_N"/>
</dbReference>
<feature type="signal peptide" evidence="4">
    <location>
        <begin position="1"/>
        <end position="24"/>
    </location>
</feature>
<feature type="chain" id="PRO_5035937949" evidence="4">
    <location>
        <begin position="25"/>
        <end position="351"/>
    </location>
</feature>